<reference evidence="1" key="1">
    <citation type="submission" date="2015-05" db="UniProtKB">
        <authorList>
            <consortium name="EnsemblMetazoa"/>
        </authorList>
    </citation>
    <scope>IDENTIFICATION</scope>
</reference>
<evidence type="ECO:0000313" key="1">
    <source>
        <dbReference type="EnsemblMetazoa" id="RPRC007828-PA"/>
    </source>
</evidence>
<keyword evidence="2" id="KW-1185">Reference proteome</keyword>
<dbReference type="AlphaFoldDB" id="T1HUV8"/>
<dbReference type="Proteomes" id="UP000015103">
    <property type="component" value="Unassembled WGS sequence"/>
</dbReference>
<dbReference type="InParanoid" id="T1HUV8"/>
<name>T1HUV8_RHOPR</name>
<evidence type="ECO:0000313" key="2">
    <source>
        <dbReference type="Proteomes" id="UP000015103"/>
    </source>
</evidence>
<sequence>MFILQIAFLLLFNNFQTKGLQLDIFRKQCWNITEDNLIKNCTKKIQECICCSFIKNKDIKENCTKNCCDYKKEKFLNNNPLNVSLNKTKDNILNKFINKIPLIYRTSINKIKKKYPTVKKKILTNEMLKALHKLVHKEKMLVFNKKKQSKMPNINNNQTENIDKNNFSIASSLQKMHDENLSENYIERKFPKRVRFGSNFTSYSKPKSEQEELTMKERKMRPNLILTTSSESIKKKEPISIGSNFSFSENNLSNYSMLHIGSKKDDDYHQNPIIAENGLKKSFSKNGMDFYRTTIFDRNHNIVEMNLDNEKIDNFLLYKIDNKDKNNNMDKNK</sequence>
<dbReference type="HOGENOM" id="CLU_835702_0_0_1"/>
<organism evidence="1 2">
    <name type="scientific">Rhodnius prolixus</name>
    <name type="common">Triatomid bug</name>
    <dbReference type="NCBI Taxonomy" id="13249"/>
    <lineage>
        <taxon>Eukaryota</taxon>
        <taxon>Metazoa</taxon>
        <taxon>Ecdysozoa</taxon>
        <taxon>Arthropoda</taxon>
        <taxon>Hexapoda</taxon>
        <taxon>Insecta</taxon>
        <taxon>Pterygota</taxon>
        <taxon>Neoptera</taxon>
        <taxon>Paraneoptera</taxon>
        <taxon>Hemiptera</taxon>
        <taxon>Heteroptera</taxon>
        <taxon>Panheteroptera</taxon>
        <taxon>Cimicomorpha</taxon>
        <taxon>Reduviidae</taxon>
        <taxon>Triatominae</taxon>
        <taxon>Rhodnius</taxon>
    </lineage>
</organism>
<dbReference type="EnsemblMetazoa" id="RPRC007828-RA">
    <property type="protein sequence ID" value="RPRC007828-PA"/>
    <property type="gene ID" value="RPRC007828"/>
</dbReference>
<protein>
    <submittedName>
        <fullName evidence="1">Uncharacterized protein</fullName>
    </submittedName>
</protein>
<dbReference type="EMBL" id="ACPB03029552">
    <property type="status" value="NOT_ANNOTATED_CDS"/>
    <property type="molecule type" value="Genomic_DNA"/>
</dbReference>
<dbReference type="VEuPathDB" id="VectorBase:RPRC007828"/>
<accession>T1HUV8</accession>
<proteinExistence type="predicted"/>